<dbReference type="GO" id="GO:0005737">
    <property type="term" value="C:cytoplasm"/>
    <property type="evidence" value="ECO:0007669"/>
    <property type="project" value="TreeGrafter"/>
</dbReference>
<evidence type="ECO:0000259" key="12">
    <source>
        <dbReference type="PROSITE" id="PS50011"/>
    </source>
</evidence>
<feature type="region of interest" description="Disordered" evidence="10">
    <location>
        <begin position="961"/>
        <end position="1040"/>
    </location>
</feature>
<keyword evidence="4" id="KW-0547">Nucleotide-binding</keyword>
<dbReference type="InterPro" id="IPR050236">
    <property type="entry name" value="Ser_Thr_kinase_AGC"/>
</dbReference>
<feature type="transmembrane region" description="Helical" evidence="11">
    <location>
        <begin position="2191"/>
        <end position="2209"/>
    </location>
</feature>
<feature type="domain" description="Protein kinase" evidence="12">
    <location>
        <begin position="1052"/>
        <end position="1366"/>
    </location>
</feature>
<feature type="transmembrane region" description="Helical" evidence="11">
    <location>
        <begin position="2137"/>
        <end position="2155"/>
    </location>
</feature>
<dbReference type="InterPro" id="IPR000961">
    <property type="entry name" value="AGC-kinase_C"/>
</dbReference>
<feature type="compositionally biased region" description="Polar residues" evidence="10">
    <location>
        <begin position="63"/>
        <end position="74"/>
    </location>
</feature>
<feature type="transmembrane region" description="Helical" evidence="11">
    <location>
        <begin position="2111"/>
        <end position="2131"/>
    </location>
</feature>
<dbReference type="InterPro" id="IPR000719">
    <property type="entry name" value="Prot_kinase_dom"/>
</dbReference>
<evidence type="ECO:0000313" key="15">
    <source>
        <dbReference type="EMBL" id="WFD33628.1"/>
    </source>
</evidence>
<dbReference type="GO" id="GO:0005634">
    <property type="term" value="C:nucleus"/>
    <property type="evidence" value="ECO:0007669"/>
    <property type="project" value="TreeGrafter"/>
</dbReference>
<evidence type="ECO:0000256" key="7">
    <source>
        <dbReference type="ARBA" id="ARBA00047899"/>
    </source>
</evidence>
<keyword evidence="3 15" id="KW-0808">Transferase</keyword>
<dbReference type="PANTHER" id="PTHR24356:SF1">
    <property type="entry name" value="SERINE_THREONINE-PROTEIN KINASE GREATWALL"/>
    <property type="match status" value="1"/>
</dbReference>
<evidence type="ECO:0000256" key="8">
    <source>
        <dbReference type="ARBA" id="ARBA00048679"/>
    </source>
</evidence>
<feature type="transmembrane region" description="Helical" evidence="11">
    <location>
        <begin position="1846"/>
        <end position="1872"/>
    </location>
</feature>
<feature type="region of interest" description="Disordered" evidence="10">
    <location>
        <begin position="275"/>
        <end position="332"/>
    </location>
</feature>
<dbReference type="GO" id="GO:0000160">
    <property type="term" value="P:phosphorelay signal transduction system"/>
    <property type="evidence" value="ECO:0007669"/>
    <property type="project" value="InterPro"/>
</dbReference>
<evidence type="ECO:0000256" key="4">
    <source>
        <dbReference type="ARBA" id="ARBA00022741"/>
    </source>
</evidence>
<proteinExistence type="predicted"/>
<dbReference type="PROSITE" id="PS50110">
    <property type="entry name" value="RESPONSE_REGULATORY"/>
    <property type="match status" value="1"/>
</dbReference>
<dbReference type="InterPro" id="IPR035965">
    <property type="entry name" value="PAS-like_dom_sf"/>
</dbReference>
<dbReference type="InterPro" id="IPR011006">
    <property type="entry name" value="CheY-like_superfamily"/>
</dbReference>
<evidence type="ECO:0000256" key="10">
    <source>
        <dbReference type="SAM" id="MobiDB-lite"/>
    </source>
</evidence>
<feature type="region of interest" description="Disordered" evidence="10">
    <location>
        <begin position="52"/>
        <end position="145"/>
    </location>
</feature>
<dbReference type="Gene3D" id="3.30.450.20">
    <property type="entry name" value="PAS domain"/>
    <property type="match status" value="1"/>
</dbReference>
<feature type="region of interest" description="Disordered" evidence="10">
    <location>
        <begin position="1480"/>
        <end position="1543"/>
    </location>
</feature>
<feature type="region of interest" description="Disordered" evidence="10">
    <location>
        <begin position="1"/>
        <end position="36"/>
    </location>
</feature>
<dbReference type="SMART" id="SM00133">
    <property type="entry name" value="S_TK_X"/>
    <property type="match status" value="1"/>
</dbReference>
<dbReference type="GO" id="GO:0005524">
    <property type="term" value="F:ATP binding"/>
    <property type="evidence" value="ECO:0007669"/>
    <property type="project" value="UniProtKB-KW"/>
</dbReference>
<gene>
    <name evidence="15" type="primary">RIM15</name>
    <name evidence="15" type="ORF">MCUN1_000441</name>
</gene>
<feature type="compositionally biased region" description="Polar residues" evidence="10">
    <location>
        <begin position="91"/>
        <end position="110"/>
    </location>
</feature>
<evidence type="ECO:0000313" key="16">
    <source>
        <dbReference type="Proteomes" id="UP001219933"/>
    </source>
</evidence>
<keyword evidence="6" id="KW-0067">ATP-binding</keyword>
<evidence type="ECO:0000256" key="3">
    <source>
        <dbReference type="ARBA" id="ARBA00022679"/>
    </source>
</evidence>
<comment type="catalytic activity">
    <reaction evidence="8">
        <text>L-seryl-[protein] + ATP = O-phospho-L-seryl-[protein] + ADP + H(+)</text>
        <dbReference type="Rhea" id="RHEA:17989"/>
        <dbReference type="Rhea" id="RHEA-COMP:9863"/>
        <dbReference type="Rhea" id="RHEA-COMP:11604"/>
        <dbReference type="ChEBI" id="CHEBI:15378"/>
        <dbReference type="ChEBI" id="CHEBI:29999"/>
        <dbReference type="ChEBI" id="CHEBI:30616"/>
        <dbReference type="ChEBI" id="CHEBI:83421"/>
        <dbReference type="ChEBI" id="CHEBI:456216"/>
        <dbReference type="EC" id="2.7.11.1"/>
    </reaction>
</comment>
<keyword evidence="5 15" id="KW-0418">Kinase</keyword>
<sequence>MSDASDVIDTPDDPAQSAGIFELESDTPGISDSDIDETCTRAANPAALAQRLRSVRRRGSGTRHINSPSLSSPLAFSRALPDEAKRPPQRRLTNSLRPASHSGSLSSSMPRISRAAAPRRVTPPGSMGPPAVPMRITSPTRDRSQPLHVPLHRRAHSTGFLDPVCSSPVGGPDGVDPGLVAAIGSDVSMSPRVRDHDPSLRLWSAIDSHPASPLPHTHTSSGSWSAHWSSPLAQARRSASLDQPTLLSPANTVELSESIRLQPVPSCVKRASMLQVNQRAPSRGAQPTSPLPSPVSSPQSGPPPLPLGSTRPRQPPKRRHSVDSLPLPPKRNQASIAARILSDRRTAPLKWTDWTSDERAPQPRPSWNAVRRASPCTVPWPIRDECRRRSTPTLTLHCRSSHTASPPRARDDIFSRAPRIVSAPVPPHLRPITPKRHHTTGEGLSQREQCWQQVAHAKTLCDTELERIIAKLVALEDVGDVTTVARDDTPSEHDDAHLGPTQRMAIIAMLVHGLDASYLAEHPHACHGYISELQDLATVWETHPDWPGRAWNVEILLCIAGLSRVLEWWDEERRFWNIEESTPRKHEEEQMSATRVPTPSEPQNVLMELSLECKVQYLSASWLNVTGKDPTALCGAPIRILLSPQCAGIFSRAVRQLSEQSSYTVEVMFEVVHADGSYIPMSGQGMLVHGQGGRVASHTMWVLRPLETGTDGFVPDDLQVSTRYAGVLSYDAPLSTELLLCRICERDIPAWFFEKHSEICNEIHRLEMETGTCNEALLDMCHTIGQITSSIDSGKPQSYRGFPIHVISSARPSALEAASRAVTAEHMTKGTTRKQCIRAMEEILDVIQVALSIPTPAIPEGANEVPANLDLLPPDALAQLDVLRSWVPPHSHEAALELMANDAAAAVRAKLHVVNRMRNTIVYVETVRIECEQWVAQTLNKPEVPVIVNDVDDLADDVSGILLEPQEEKEVPDLVSDYEEEEEPQHGSTRPIVIPGSHGVHTPPRSPRGASVSSNSSRQLPLPQSPRSNTPMSPHVIPSAQPRATVTSIKDFVVIKPISKGAYGSVFLARKRATGDYYAIKVLKKSDMIAKNQITNVRAERTILMNRAQSPFVVRLFFTFQSAEYLYLVMEYLPGGDCASLVRVFGGLPEDWARQYLAEMVQCLEYLHSTGVVHRDMKPDNWLIDNRGHLKLTDFGLSKFGLLGRQTHAPYASHVDVPSSKWAQSGASGDVPLADIESPILDARVNPNEAFTSSMALGSEARLKRAVGTPDYLAPESVLGVGMDGFGVDWWAVGVMLFEFIYGYPPFHADTPARVFDNIVSRNMDWDARVPISPEAKDLINRLVCTEVQQRLGANGVGEIKSHPFFAGVDWEHLTDADGPFVPRVFDAESTDYFDPRGAVPLSFDDDEDAVSASSASPHIGATPSHSRSRSRVSMSLSNVSMTPNEFGSFSYKNLPVLKQANDEMVRRIRSEHAGWVSSPASDEALRVPSHSSPAISATESPCGSPAVLSSSPVPQYRIGSSVLCDDPEPMRSGSEPVRSPSVPLYHPSQSAMSNDYAAQLPSVLVADENTVSRSMLDAAFAACGVAVDTAADGADTVRMALGDKQYSAIILTLSLHIVNSQDVARMIKSTRNLNSNTPLVALIDHGSDDDDIDVSGSVFDTCLALPPSIARVRALLGWLHSAQRNNRNTIMHERAPLLGGGGRSVQQLGPILRLLVVPFVLGLLQTVATAAEVDALRSLACTEYYDVHSPLLGSGPDKASCRLPEVEAHFSALMLRVTITVTLANLLGMLVYGRLFRLGARRWMAVLGMTGNLVARIPMVVLPLAQYPYLLPNSLRSWDPHTMVYIYWGCLVFCGFSGASELVVLCIDSYIVDASSPHVRSKLFARIQIAQLLGASMGPTLGHFAVSLLPSLTNRRLGYVQPIGDTFAPYLFNTASYWLAIAIAAFGILWMAVGVRELPSSESTKCTCEPQMQVAPDWLGQYRLLVPQHIFGWEYDFRVAKFTLAEALNGLSVEGIVVLVYVLGYVFHWGQAELSLALTVSNSLNLAMTVFGFPVMVKAMMRNQHRPELMQEMSDEVIHSTLEACECETDLSASQRATVRLWRAKADLNAARFSLACNTLSWLTLALGVWLLSPAVVIVGACALSLGICAAPMIRSAACTVADIISNNQKTLPVPPGVQGVDPHRGADSYLVIVSTLLLPVLLVGPVIRNWIYSATISTFPGAFFIVIAALQASALMLLAHM</sequence>
<feature type="compositionally biased region" description="Polar residues" evidence="10">
    <location>
        <begin position="1490"/>
        <end position="1514"/>
    </location>
</feature>
<feature type="transmembrane region" description="Helical" evidence="11">
    <location>
        <begin position="1936"/>
        <end position="1956"/>
    </location>
</feature>
<evidence type="ECO:0000256" key="5">
    <source>
        <dbReference type="ARBA" id="ARBA00022777"/>
    </source>
</evidence>
<evidence type="ECO:0000256" key="1">
    <source>
        <dbReference type="ARBA" id="ARBA00012513"/>
    </source>
</evidence>
<dbReference type="Gene3D" id="3.30.200.20">
    <property type="entry name" value="Phosphorylase Kinase, domain 1"/>
    <property type="match status" value="2"/>
</dbReference>
<keyword evidence="11" id="KW-1133">Transmembrane helix</keyword>
<reference evidence="15" key="1">
    <citation type="submission" date="2023-03" db="EMBL/GenBank/DDBJ databases">
        <title>Mating type loci evolution in Malassezia.</title>
        <authorList>
            <person name="Coelho M.A."/>
        </authorList>
    </citation>
    <scope>NUCLEOTIDE SEQUENCE</scope>
    <source>
        <strain evidence="15">CBS 11721</strain>
    </source>
</reference>
<dbReference type="InterPro" id="IPR011009">
    <property type="entry name" value="Kinase-like_dom_sf"/>
</dbReference>
<dbReference type="EMBL" id="CP119877">
    <property type="protein sequence ID" value="WFD33628.1"/>
    <property type="molecule type" value="Genomic_DNA"/>
</dbReference>
<name>A0AAF0J4X9_9BASI</name>
<keyword evidence="16" id="KW-1185">Reference proteome</keyword>
<dbReference type="GO" id="GO:0004674">
    <property type="term" value="F:protein serine/threonine kinase activity"/>
    <property type="evidence" value="ECO:0007669"/>
    <property type="project" value="UniProtKB-KW"/>
</dbReference>
<evidence type="ECO:0000256" key="2">
    <source>
        <dbReference type="ARBA" id="ARBA00022527"/>
    </source>
</evidence>
<feature type="domain" description="Response regulatory" evidence="13">
    <location>
        <begin position="1563"/>
        <end position="1681"/>
    </location>
</feature>
<accession>A0AAF0J4X9</accession>
<evidence type="ECO:0000259" key="13">
    <source>
        <dbReference type="PROSITE" id="PS50110"/>
    </source>
</evidence>
<keyword evidence="11" id="KW-0472">Membrane</keyword>
<evidence type="ECO:0000256" key="6">
    <source>
        <dbReference type="ARBA" id="ARBA00022840"/>
    </source>
</evidence>
<feature type="region of interest" description="Disordered" evidence="10">
    <location>
        <begin position="1409"/>
        <end position="1436"/>
    </location>
</feature>
<dbReference type="FunFam" id="3.30.200.20:FF:001008">
    <property type="entry name" value="Serine/threonine-protein kinase cek1"/>
    <property type="match status" value="1"/>
</dbReference>
<feature type="transmembrane region" description="Helical" evidence="11">
    <location>
        <begin position="1805"/>
        <end position="1826"/>
    </location>
</feature>
<dbReference type="SUPFAM" id="SSF56112">
    <property type="entry name" value="Protein kinase-like (PK-like)"/>
    <property type="match status" value="1"/>
</dbReference>
<dbReference type="PROSITE" id="PS50011">
    <property type="entry name" value="PROTEIN_KINASE_DOM"/>
    <property type="match status" value="1"/>
</dbReference>
<feature type="transmembrane region" description="Helical" evidence="11">
    <location>
        <begin position="2035"/>
        <end position="2058"/>
    </location>
</feature>
<comment type="caution">
    <text evidence="9">Lacks conserved residue(s) required for the propagation of feature annotation.</text>
</comment>
<feature type="transmembrane region" description="Helical" evidence="11">
    <location>
        <begin position="2008"/>
        <end position="2029"/>
    </location>
</feature>
<evidence type="ECO:0000256" key="9">
    <source>
        <dbReference type="PROSITE-ProRule" id="PRU00169"/>
    </source>
</evidence>
<dbReference type="Pfam" id="PF00069">
    <property type="entry name" value="Pkinase"/>
    <property type="match status" value="2"/>
</dbReference>
<dbReference type="PROSITE" id="PS51285">
    <property type="entry name" value="AGC_KINASE_CTER"/>
    <property type="match status" value="1"/>
</dbReference>
<dbReference type="SUPFAM" id="SSF55785">
    <property type="entry name" value="PYP-like sensor domain (PAS domain)"/>
    <property type="match status" value="1"/>
</dbReference>
<dbReference type="Gene3D" id="3.40.50.2300">
    <property type="match status" value="1"/>
</dbReference>
<dbReference type="SUPFAM" id="SSF52172">
    <property type="entry name" value="CheY-like"/>
    <property type="match status" value="1"/>
</dbReference>
<organism evidence="15 16">
    <name type="scientific">Malassezia cuniculi</name>
    <dbReference type="NCBI Taxonomy" id="948313"/>
    <lineage>
        <taxon>Eukaryota</taxon>
        <taxon>Fungi</taxon>
        <taxon>Dikarya</taxon>
        <taxon>Basidiomycota</taxon>
        <taxon>Ustilaginomycotina</taxon>
        <taxon>Malasseziomycetes</taxon>
        <taxon>Malasseziales</taxon>
        <taxon>Malasseziaceae</taxon>
        <taxon>Malassezia</taxon>
    </lineage>
</organism>
<feature type="transmembrane region" description="Helical" evidence="11">
    <location>
        <begin position="1884"/>
        <end position="1907"/>
    </location>
</feature>
<feature type="domain" description="AGC-kinase C-terminal" evidence="14">
    <location>
        <begin position="1367"/>
        <end position="1462"/>
    </location>
</feature>
<feature type="transmembrane region" description="Helical" evidence="11">
    <location>
        <begin position="2221"/>
        <end position="2241"/>
    </location>
</feature>
<dbReference type="EC" id="2.7.11.1" evidence="1"/>
<keyword evidence="11" id="KW-0812">Transmembrane</keyword>
<dbReference type="SMART" id="SM00220">
    <property type="entry name" value="S_TKc"/>
    <property type="match status" value="1"/>
</dbReference>
<dbReference type="Gene3D" id="1.10.510.10">
    <property type="entry name" value="Transferase(Phosphotransferase) domain 1"/>
    <property type="match status" value="2"/>
</dbReference>
<dbReference type="CDD" id="cd05579">
    <property type="entry name" value="STKc_MAST_like"/>
    <property type="match status" value="1"/>
</dbReference>
<dbReference type="PANTHER" id="PTHR24356">
    <property type="entry name" value="SERINE/THREONINE-PROTEIN KINASE"/>
    <property type="match status" value="1"/>
</dbReference>
<dbReference type="Proteomes" id="UP001219933">
    <property type="component" value="Chromosome 1"/>
</dbReference>
<evidence type="ECO:0000259" key="14">
    <source>
        <dbReference type="PROSITE" id="PS51285"/>
    </source>
</evidence>
<evidence type="ECO:0000256" key="11">
    <source>
        <dbReference type="SAM" id="Phobius"/>
    </source>
</evidence>
<dbReference type="InterPro" id="IPR001789">
    <property type="entry name" value="Sig_transdc_resp-reg_receiver"/>
</dbReference>
<feature type="transmembrane region" description="Helical" evidence="11">
    <location>
        <begin position="1771"/>
        <end position="1793"/>
    </location>
</feature>
<keyword evidence="2 15" id="KW-0723">Serine/threonine-protein kinase</keyword>
<comment type="catalytic activity">
    <reaction evidence="7">
        <text>L-threonyl-[protein] + ATP = O-phospho-L-threonyl-[protein] + ADP + H(+)</text>
        <dbReference type="Rhea" id="RHEA:46608"/>
        <dbReference type="Rhea" id="RHEA-COMP:11060"/>
        <dbReference type="Rhea" id="RHEA-COMP:11605"/>
        <dbReference type="ChEBI" id="CHEBI:15378"/>
        <dbReference type="ChEBI" id="CHEBI:30013"/>
        <dbReference type="ChEBI" id="CHEBI:30616"/>
        <dbReference type="ChEBI" id="CHEBI:61977"/>
        <dbReference type="ChEBI" id="CHEBI:456216"/>
        <dbReference type="EC" id="2.7.11.1"/>
    </reaction>
</comment>
<feature type="compositionally biased region" description="Pro residues" evidence="10">
    <location>
        <begin position="289"/>
        <end position="306"/>
    </location>
</feature>
<protein>
    <recommendedName>
        <fullName evidence="1">non-specific serine/threonine protein kinase</fullName>
        <ecNumber evidence="1">2.7.11.1</ecNumber>
    </recommendedName>
</protein>